<feature type="compositionally biased region" description="Basic residues" evidence="2">
    <location>
        <begin position="169"/>
        <end position="179"/>
    </location>
</feature>
<comment type="caution">
    <text evidence="5">The sequence shown here is derived from an EMBL/GenBank/DDBJ whole genome shotgun (WGS) entry which is preliminary data.</text>
</comment>
<dbReference type="PROSITE" id="PS50878">
    <property type="entry name" value="RT_POL"/>
    <property type="match status" value="1"/>
</dbReference>
<feature type="compositionally biased region" description="Acidic residues" evidence="2">
    <location>
        <begin position="148"/>
        <end position="166"/>
    </location>
</feature>
<evidence type="ECO:0000259" key="4">
    <source>
        <dbReference type="PROSITE" id="PS50878"/>
    </source>
</evidence>
<keyword evidence="6" id="KW-1185">Reference proteome</keyword>
<evidence type="ECO:0000256" key="2">
    <source>
        <dbReference type="SAM" id="MobiDB-lite"/>
    </source>
</evidence>
<dbReference type="EMBL" id="JAROKS010000005">
    <property type="protein sequence ID" value="KAK1803300.1"/>
    <property type="molecule type" value="Genomic_DNA"/>
</dbReference>
<dbReference type="PANTHER" id="PTHR45901">
    <property type="entry name" value="PROTEIN CBG12474"/>
    <property type="match status" value="1"/>
</dbReference>
<dbReference type="Pfam" id="PF01477">
    <property type="entry name" value="PLAT"/>
    <property type="match status" value="1"/>
</dbReference>
<dbReference type="SUPFAM" id="SSF49723">
    <property type="entry name" value="Lipase/lipooxygenase domain (PLAT/LH2 domain)"/>
    <property type="match status" value="1"/>
</dbReference>
<dbReference type="AlphaFoldDB" id="A0AAD8ZTP3"/>
<dbReference type="Gene3D" id="2.60.60.20">
    <property type="entry name" value="PLAT/LH2 domain"/>
    <property type="match status" value="1"/>
</dbReference>
<dbReference type="CDD" id="cd01756">
    <property type="entry name" value="PLAT_repeat"/>
    <property type="match status" value="1"/>
</dbReference>
<evidence type="ECO:0000259" key="3">
    <source>
        <dbReference type="PROSITE" id="PS50095"/>
    </source>
</evidence>
<feature type="compositionally biased region" description="Basic and acidic residues" evidence="2">
    <location>
        <begin position="98"/>
        <end position="117"/>
    </location>
</feature>
<dbReference type="Pfam" id="PF00078">
    <property type="entry name" value="RVT_1"/>
    <property type="match status" value="1"/>
</dbReference>
<dbReference type="InterPro" id="IPR036392">
    <property type="entry name" value="PLAT/LH2_dom_sf"/>
</dbReference>
<evidence type="ECO:0008006" key="7">
    <source>
        <dbReference type="Google" id="ProtNLM"/>
    </source>
</evidence>
<organism evidence="5 6">
    <name type="scientific">Electrophorus voltai</name>
    <dbReference type="NCBI Taxonomy" id="2609070"/>
    <lineage>
        <taxon>Eukaryota</taxon>
        <taxon>Metazoa</taxon>
        <taxon>Chordata</taxon>
        <taxon>Craniata</taxon>
        <taxon>Vertebrata</taxon>
        <taxon>Euteleostomi</taxon>
        <taxon>Actinopterygii</taxon>
        <taxon>Neopterygii</taxon>
        <taxon>Teleostei</taxon>
        <taxon>Ostariophysi</taxon>
        <taxon>Gymnotiformes</taxon>
        <taxon>Gymnotoidei</taxon>
        <taxon>Gymnotidae</taxon>
        <taxon>Electrophorus</taxon>
    </lineage>
</organism>
<dbReference type="SMART" id="SM00308">
    <property type="entry name" value="LH2"/>
    <property type="match status" value="1"/>
</dbReference>
<accession>A0AAD8ZTP3</accession>
<feature type="domain" description="PLAT" evidence="3">
    <location>
        <begin position="229"/>
        <end position="381"/>
    </location>
</feature>
<name>A0AAD8ZTP3_9TELE</name>
<feature type="domain" description="Reverse transcriptase" evidence="4">
    <location>
        <begin position="297"/>
        <end position="518"/>
    </location>
</feature>
<feature type="region of interest" description="Disordered" evidence="2">
    <location>
        <begin position="1"/>
        <end position="202"/>
    </location>
</feature>
<sequence length="518" mass="57157">MPEKVKKSPETEERANGEDGGETQTNGKSGPGASGDADGGEGRRRQSSGRAADADGGARQRGGTAKGKAQDKGRRGQKASGTAEDERNSSEPPHGHRAAREKPAEGEGVKGERDRKRAASAGGDMSSEDRKGKDGEKKKKKKKKPAEEAGDDEAAQEEEEEEEEEEEKKKRKKEKKKKKGSDSDEEKRGRKGRKSKGKQENYAELYQQELVNYHTDESDGYEEEYYKKKVYEVVTVTGDVKGAGTDANVFVSLYGEYGVTPKVHLASKTDGRTVDADPTLGCPDSRTEHGAVEGHPTLCFHSRSRTAFEKNKTDIFRIKTHNVGPIKKLRIEHDNTGMSASWFLDRVILTDMSRPHLRFFFSCTNWLSREEGDGLTVRYLLGSLNPMDIPKRMALSARNVPSAFNTIIPSLLTTKLEDLGLHTSLCDWLSNFLTDRPQSVRVGNCASSTLTLSTGAPQGCVLSPLLYSLYTYDCTATSSSTIIVKFADDTVVMGLTSDNDERAYLKEIKHLENWCQEK</sequence>
<dbReference type="PROSITE" id="PS50095">
    <property type="entry name" value="PLAT"/>
    <property type="match status" value="1"/>
</dbReference>
<proteinExistence type="predicted"/>
<dbReference type="Proteomes" id="UP001239994">
    <property type="component" value="Unassembled WGS sequence"/>
</dbReference>
<feature type="compositionally biased region" description="Basic and acidic residues" evidence="2">
    <location>
        <begin position="127"/>
        <end position="137"/>
    </location>
</feature>
<comment type="caution">
    <text evidence="1">Lacks conserved residue(s) required for the propagation of feature annotation.</text>
</comment>
<evidence type="ECO:0000256" key="1">
    <source>
        <dbReference type="PROSITE-ProRule" id="PRU00152"/>
    </source>
</evidence>
<protein>
    <recommendedName>
        <fullName evidence="7">Reverse transcriptase domain-containing protein</fullName>
    </recommendedName>
</protein>
<dbReference type="InterPro" id="IPR000477">
    <property type="entry name" value="RT_dom"/>
</dbReference>
<gene>
    <name evidence="5" type="ORF">P4O66_004084</name>
</gene>
<evidence type="ECO:0000313" key="5">
    <source>
        <dbReference type="EMBL" id="KAK1803300.1"/>
    </source>
</evidence>
<evidence type="ECO:0000313" key="6">
    <source>
        <dbReference type="Proteomes" id="UP001239994"/>
    </source>
</evidence>
<dbReference type="InterPro" id="IPR052970">
    <property type="entry name" value="Inner_ear_hair_cell_LOXHD"/>
</dbReference>
<dbReference type="InterPro" id="IPR001024">
    <property type="entry name" value="PLAT/LH2_dom"/>
</dbReference>
<dbReference type="PANTHER" id="PTHR45901:SF3">
    <property type="entry name" value="LIPOXYGENASE HOMOLOGY DOMAIN-CONTAINING PROTEIN 1"/>
    <property type="match status" value="1"/>
</dbReference>
<feature type="compositionally biased region" description="Basic and acidic residues" evidence="2">
    <location>
        <begin position="1"/>
        <end position="17"/>
    </location>
</feature>
<reference evidence="5" key="1">
    <citation type="submission" date="2023-03" db="EMBL/GenBank/DDBJ databases">
        <title>Electrophorus voltai genome.</title>
        <authorList>
            <person name="Bian C."/>
        </authorList>
    </citation>
    <scope>NUCLEOTIDE SEQUENCE</scope>
    <source>
        <strain evidence="5">CB-2022</strain>
        <tissue evidence="5">Muscle</tissue>
    </source>
</reference>